<keyword evidence="10" id="KW-0902">Two-component regulatory system</keyword>
<dbReference type="Pfam" id="PF01627">
    <property type="entry name" value="Hpt"/>
    <property type="match status" value="1"/>
</dbReference>
<feature type="domain" description="HPt" evidence="21">
    <location>
        <begin position="1448"/>
        <end position="1539"/>
    </location>
</feature>
<dbReference type="InterPro" id="IPR000700">
    <property type="entry name" value="PAS-assoc_C"/>
</dbReference>
<feature type="domain" description="Response regulatory" evidence="17">
    <location>
        <begin position="1291"/>
        <end position="1408"/>
    </location>
</feature>
<comment type="subcellular location">
    <subcellularLocation>
        <location evidence="2">Cell membrane</location>
        <topology evidence="2">Multi-pass membrane protein</topology>
    </subcellularLocation>
</comment>
<feature type="modified residue" description="Phosphohistidine" evidence="12">
    <location>
        <position position="1487"/>
    </location>
</feature>
<evidence type="ECO:0000256" key="10">
    <source>
        <dbReference type="ARBA" id="ARBA00023012"/>
    </source>
</evidence>
<dbReference type="InterPro" id="IPR006189">
    <property type="entry name" value="CHASE_dom"/>
</dbReference>
<dbReference type="InterPro" id="IPR001789">
    <property type="entry name" value="Sig_transdc_resp-reg_receiver"/>
</dbReference>
<dbReference type="Pfam" id="PF08447">
    <property type="entry name" value="PAS_3"/>
    <property type="match status" value="1"/>
</dbReference>
<keyword evidence="23" id="KW-1185">Reference proteome</keyword>
<evidence type="ECO:0000259" key="21">
    <source>
        <dbReference type="PROSITE" id="PS50894"/>
    </source>
</evidence>
<dbReference type="SMART" id="SM01079">
    <property type="entry name" value="CHASE"/>
    <property type="match status" value="1"/>
</dbReference>
<evidence type="ECO:0000256" key="4">
    <source>
        <dbReference type="ARBA" id="ARBA00022475"/>
    </source>
</evidence>
<dbReference type="CDD" id="cd00082">
    <property type="entry name" value="HisKA"/>
    <property type="match status" value="1"/>
</dbReference>
<dbReference type="PROSITE" id="PS50110">
    <property type="entry name" value="RESPONSE_REGULATORY"/>
    <property type="match status" value="1"/>
</dbReference>
<dbReference type="Gene3D" id="3.40.50.2300">
    <property type="match status" value="1"/>
</dbReference>
<dbReference type="SMART" id="SM00388">
    <property type="entry name" value="HisKA"/>
    <property type="match status" value="1"/>
</dbReference>
<dbReference type="Gene3D" id="2.10.70.100">
    <property type="match status" value="1"/>
</dbReference>
<dbReference type="SUPFAM" id="SSF52172">
    <property type="entry name" value="CheY-like"/>
    <property type="match status" value="1"/>
</dbReference>
<accession>A0ABY5HDY8</accession>
<feature type="coiled-coil region" evidence="14">
    <location>
        <begin position="831"/>
        <end position="893"/>
    </location>
</feature>
<feature type="transmembrane region" description="Helical" evidence="15">
    <location>
        <begin position="131"/>
        <end position="157"/>
    </location>
</feature>
<dbReference type="InterPro" id="IPR036097">
    <property type="entry name" value="HisK_dim/P_sf"/>
</dbReference>
<dbReference type="Pfam" id="PF00072">
    <property type="entry name" value="Response_reg"/>
    <property type="match status" value="1"/>
</dbReference>
<dbReference type="Pfam" id="PF02518">
    <property type="entry name" value="HATPase_c"/>
    <property type="match status" value="1"/>
</dbReference>
<evidence type="ECO:0000256" key="1">
    <source>
        <dbReference type="ARBA" id="ARBA00000085"/>
    </source>
</evidence>
<evidence type="ECO:0000256" key="14">
    <source>
        <dbReference type="SAM" id="Coils"/>
    </source>
</evidence>
<evidence type="ECO:0000256" key="6">
    <source>
        <dbReference type="ARBA" id="ARBA00022692"/>
    </source>
</evidence>
<keyword evidence="14" id="KW-0175">Coiled coil</keyword>
<dbReference type="SMART" id="SM00086">
    <property type="entry name" value="PAC"/>
    <property type="match status" value="2"/>
</dbReference>
<dbReference type="Gene3D" id="1.20.120.160">
    <property type="entry name" value="HPT domain"/>
    <property type="match status" value="1"/>
</dbReference>
<dbReference type="EC" id="2.7.13.3" evidence="3"/>
<reference evidence="22" key="1">
    <citation type="submission" date="2021-04" db="EMBL/GenBank/DDBJ databases">
        <title>Oceanospirillales bacteria with DddD are important DMSP degraders in coastal seawater.</title>
        <authorList>
            <person name="Liu J."/>
        </authorList>
    </citation>
    <scope>NUCLEOTIDE SEQUENCE</scope>
    <source>
        <strain evidence="22">D13-1</strain>
    </source>
</reference>
<dbReference type="SUPFAM" id="SSF47226">
    <property type="entry name" value="Histidine-containing phosphotransfer domain, HPT domain"/>
    <property type="match status" value="1"/>
</dbReference>
<dbReference type="Pfam" id="PF08448">
    <property type="entry name" value="PAS_4"/>
    <property type="match status" value="1"/>
</dbReference>
<evidence type="ECO:0000259" key="16">
    <source>
        <dbReference type="PROSITE" id="PS50109"/>
    </source>
</evidence>
<feature type="transmembrane region" description="Helical" evidence="15">
    <location>
        <begin position="169"/>
        <end position="191"/>
    </location>
</feature>
<evidence type="ECO:0000313" key="23">
    <source>
        <dbReference type="Proteomes" id="UP001058461"/>
    </source>
</evidence>
<evidence type="ECO:0000256" key="8">
    <source>
        <dbReference type="ARBA" id="ARBA00022840"/>
    </source>
</evidence>
<feature type="transmembrane region" description="Helical" evidence="15">
    <location>
        <begin position="74"/>
        <end position="92"/>
    </location>
</feature>
<dbReference type="PROSITE" id="PS50839">
    <property type="entry name" value="CHASE"/>
    <property type="match status" value="1"/>
</dbReference>
<dbReference type="EMBL" id="CP073347">
    <property type="protein sequence ID" value="UTW10076.1"/>
    <property type="molecule type" value="Genomic_DNA"/>
</dbReference>
<dbReference type="InterPro" id="IPR003594">
    <property type="entry name" value="HATPase_dom"/>
</dbReference>
<organism evidence="22 23">
    <name type="scientific">Marinobacterium rhizophilum</name>
    <dbReference type="NCBI Taxonomy" id="420402"/>
    <lineage>
        <taxon>Bacteria</taxon>
        <taxon>Pseudomonadati</taxon>
        <taxon>Pseudomonadota</taxon>
        <taxon>Gammaproteobacteria</taxon>
        <taxon>Oceanospirillales</taxon>
        <taxon>Oceanospirillaceae</taxon>
        <taxon>Marinobacterium</taxon>
    </lineage>
</organism>
<dbReference type="RefSeq" id="WP_255852081.1">
    <property type="nucleotide sequence ID" value="NZ_CP073347.1"/>
</dbReference>
<evidence type="ECO:0000256" key="13">
    <source>
        <dbReference type="PROSITE-ProRule" id="PRU00169"/>
    </source>
</evidence>
<dbReference type="InterPro" id="IPR042240">
    <property type="entry name" value="CHASE_sf"/>
</dbReference>
<feature type="domain" description="PAS" evidence="18">
    <location>
        <begin position="551"/>
        <end position="627"/>
    </location>
</feature>
<dbReference type="InterPro" id="IPR008207">
    <property type="entry name" value="Sig_transdc_His_kin_Hpt_dom"/>
</dbReference>
<dbReference type="PROSITE" id="PS50894">
    <property type="entry name" value="HPT"/>
    <property type="match status" value="1"/>
</dbReference>
<name>A0ABY5HDY8_9GAMM</name>
<dbReference type="InterPro" id="IPR001610">
    <property type="entry name" value="PAC"/>
</dbReference>
<dbReference type="PROSITE" id="PS50113">
    <property type="entry name" value="PAC"/>
    <property type="match status" value="2"/>
</dbReference>
<dbReference type="InterPro" id="IPR000014">
    <property type="entry name" value="PAS"/>
</dbReference>
<dbReference type="Gene3D" id="1.10.287.130">
    <property type="match status" value="1"/>
</dbReference>
<dbReference type="PANTHER" id="PTHR45339">
    <property type="entry name" value="HYBRID SIGNAL TRANSDUCTION HISTIDINE KINASE J"/>
    <property type="match status" value="1"/>
</dbReference>
<dbReference type="InterPro" id="IPR011006">
    <property type="entry name" value="CheY-like_superfamily"/>
</dbReference>
<dbReference type="Pfam" id="PF03924">
    <property type="entry name" value="CHASE"/>
    <property type="match status" value="1"/>
</dbReference>
<evidence type="ECO:0000259" key="18">
    <source>
        <dbReference type="PROSITE" id="PS50112"/>
    </source>
</evidence>
<keyword evidence="7" id="KW-0547">Nucleotide-binding</keyword>
<evidence type="ECO:0000256" key="5">
    <source>
        <dbReference type="ARBA" id="ARBA00022553"/>
    </source>
</evidence>
<dbReference type="SMART" id="SM00448">
    <property type="entry name" value="REC"/>
    <property type="match status" value="1"/>
</dbReference>
<feature type="domain" description="CHASE" evidence="20">
    <location>
        <begin position="290"/>
        <end position="425"/>
    </location>
</feature>
<dbReference type="PRINTS" id="PR00344">
    <property type="entry name" value="BCTRLSENSOR"/>
</dbReference>
<keyword evidence="5 13" id="KW-0597">Phosphoprotein</keyword>
<evidence type="ECO:0000256" key="11">
    <source>
        <dbReference type="ARBA" id="ARBA00023136"/>
    </source>
</evidence>
<dbReference type="InterPro" id="IPR035965">
    <property type="entry name" value="PAS-like_dom_sf"/>
</dbReference>
<dbReference type="PANTHER" id="PTHR45339:SF1">
    <property type="entry name" value="HYBRID SIGNAL TRANSDUCTION HISTIDINE KINASE J"/>
    <property type="match status" value="1"/>
</dbReference>
<dbReference type="CDD" id="cd00088">
    <property type="entry name" value="HPT"/>
    <property type="match status" value="1"/>
</dbReference>
<dbReference type="Proteomes" id="UP001058461">
    <property type="component" value="Chromosome"/>
</dbReference>
<evidence type="ECO:0000256" key="12">
    <source>
        <dbReference type="PROSITE-ProRule" id="PRU00110"/>
    </source>
</evidence>
<dbReference type="Gene3D" id="3.30.565.10">
    <property type="entry name" value="Histidine kinase-like ATPase, C-terminal domain"/>
    <property type="match status" value="1"/>
</dbReference>
<feature type="domain" description="Histidine kinase" evidence="16">
    <location>
        <begin position="900"/>
        <end position="1125"/>
    </location>
</feature>
<dbReference type="Gene3D" id="3.30.450.350">
    <property type="entry name" value="CHASE domain"/>
    <property type="match status" value="1"/>
</dbReference>
<keyword evidence="9 15" id="KW-1133">Transmembrane helix</keyword>
<dbReference type="Gene3D" id="3.30.450.20">
    <property type="entry name" value="PAS domain"/>
    <property type="match status" value="2"/>
</dbReference>
<dbReference type="SUPFAM" id="SSF47384">
    <property type="entry name" value="Homodimeric domain of signal transducing histidine kinase"/>
    <property type="match status" value="1"/>
</dbReference>
<dbReference type="SMART" id="SM00387">
    <property type="entry name" value="HATPase_c"/>
    <property type="match status" value="1"/>
</dbReference>
<dbReference type="InterPro" id="IPR003661">
    <property type="entry name" value="HisK_dim/P_dom"/>
</dbReference>
<keyword evidence="6 15" id="KW-0812">Transmembrane</keyword>
<dbReference type="PROSITE" id="PS50112">
    <property type="entry name" value="PAS"/>
    <property type="match status" value="1"/>
</dbReference>
<protein>
    <recommendedName>
        <fullName evidence="3">histidine kinase</fullName>
        <ecNumber evidence="3">2.7.13.3</ecNumber>
    </recommendedName>
</protein>
<dbReference type="Pfam" id="PF05231">
    <property type="entry name" value="MASE1"/>
    <property type="match status" value="1"/>
</dbReference>
<keyword evidence="11 15" id="KW-0472">Membrane</keyword>
<dbReference type="SUPFAM" id="SSF55874">
    <property type="entry name" value="ATPase domain of HSP90 chaperone/DNA topoisomerase II/histidine kinase"/>
    <property type="match status" value="1"/>
</dbReference>
<dbReference type="CDD" id="cd00130">
    <property type="entry name" value="PAS"/>
    <property type="match status" value="1"/>
</dbReference>
<dbReference type="Pfam" id="PF00512">
    <property type="entry name" value="HisKA"/>
    <property type="match status" value="1"/>
</dbReference>
<evidence type="ECO:0000256" key="7">
    <source>
        <dbReference type="ARBA" id="ARBA00022741"/>
    </source>
</evidence>
<sequence>MTQQEAQHTALECKADNTHLTPVRYCLNVTQLTLAYMAVVLLGRLLILPPGFVSPLWPAAGMALAILLMRGLRYWPAIWLGTVLVALVQGSSISPPGIIIASGPTLQALLGAWLSRRLFDTSMPDSGDRRLWAFLLVNGPLVCVFAATLGVATRYLTGALAQDQAMGQWLIWWAGDTLGVLLFYPLFLCLFRSKASHWASLRIQVLVPLLMTAAVLATGLLSLLKLAESESWTETAQKLNLAYEQQLESVAALPQLLEDIAYFYSAEKAIQPGQFNALAALAMSKHDFVAIAWVPVVTQAKRPSFEAAQQLQITEHSPGQGWVAAAERPVYYPIQSVVSMQGDSRFPGYDPGSNAIRRTTLEQARDSGKTVASEPTSLLALDIPGTLIFVPVYEPGFRPASASVQARRTALRGFVLGVVSLEMLLGPARDTLRAEGVLLRLTDVTHPDAPFVLDDTLLSGTAAKWQQTTEFSGRSWRVELQPVASHWQPGRSPAVRFYLLFQVFAALMVAGATLSSAGRNLTTSNTVRDRTRELETELGVRKSTEISLSTTRQLLENALDISHMADWEFSIDSNSYTFNERFYRLLGTTAEREGGYTLSQDQYLREFCHPDDIERVKREMNQHQSRPPVPGTVIQLEHRILRRDGAVRHLIVRSGYASDANGKIVGIRGVNQDITELKQTEARLRQKTQQLHSLNAELEQRVELRTTALRQQQYWNQLLLDNLGEGVVTCDVEGNINMMNRASRSWRGKDENSSDFAQFGKTYRLLHADGKTPLTQSERPMRRALAGEQVRDQNVILLYRDMPPRNLLASAAPLIDAAGQTLGAVLIMRDITDFQQTMEELQRTSEQLQAANFEIDMERRMLAERIKERTQELTETNRRLTLAKSEADSANEAKSAFLATMSHEIRTPMNGVIGMLDVLEQSSLLSHQVEIVDLIHDSALSLLAIIDDILDFSKIEAGQLTLEREPMSIEELVEKVCQLLRRLAQRKGVQLTLFVDPRIPARVLGDALRLRQVLINLVNNAIKFSSTGDNQGRVAVRVDLIDTDPDDPLLEFCVTDNGIGMDSRTQAQLFRPFTQADASTTRRFGGTGLGLTIAKDLVTLMEGTISVRSAPNNGSTFRVRLPLVPLATTPSCTETPPLLRGLHCLVIGHQAGLLQDLATYLEHADATVERARDIEALRQRQSITPMQGLWVWILDRTCSDLRGDELEAVASTQSQADIRFVLIEQGQRRAPRLIAENLVKIDGNSLARRTFYETVMMAAGWRPPTRQEAPIVKKSDLQPVSRTRALQQRNLILVAEDNETNQKVIQRQLSLLGFVADIAADGQQALKCWEQGDYALILTDIHMPKMDGYQLSRSIRSLENPHEHIPIIALTANVQRDEAGRCLAAGMDDYLSKPARLEELKTTLGKWMPLTPPPLQGTEDVVQAPVPPGDSQAGPIDIAILASLVGSDTEVIHDFLRDFRLSAAETADDLLLNAENQQYEQVRAATHKLKSAAYAVGAVQLGDLCMQIEQQDDAATLAELLPRFKREMSAINEYLDTLV</sequence>
<dbReference type="InterPro" id="IPR007895">
    <property type="entry name" value="MASE1"/>
</dbReference>
<feature type="transmembrane region" description="Helical" evidence="15">
    <location>
        <begin position="98"/>
        <end position="119"/>
    </location>
</feature>
<dbReference type="PROSITE" id="PS50109">
    <property type="entry name" value="HIS_KIN"/>
    <property type="match status" value="1"/>
</dbReference>
<dbReference type="InterPro" id="IPR013656">
    <property type="entry name" value="PAS_4"/>
</dbReference>
<keyword evidence="8" id="KW-0067">ATP-binding</keyword>
<dbReference type="CDD" id="cd16922">
    <property type="entry name" value="HATPase_EvgS-ArcB-TorS-like"/>
    <property type="match status" value="1"/>
</dbReference>
<proteinExistence type="predicted"/>
<dbReference type="InterPro" id="IPR036890">
    <property type="entry name" value="HATPase_C_sf"/>
</dbReference>
<evidence type="ECO:0000259" key="20">
    <source>
        <dbReference type="PROSITE" id="PS50839"/>
    </source>
</evidence>
<dbReference type="InterPro" id="IPR004358">
    <property type="entry name" value="Sig_transdc_His_kin-like_C"/>
</dbReference>
<evidence type="ECO:0000313" key="22">
    <source>
        <dbReference type="EMBL" id="UTW10076.1"/>
    </source>
</evidence>
<evidence type="ECO:0000259" key="19">
    <source>
        <dbReference type="PROSITE" id="PS50113"/>
    </source>
</evidence>
<dbReference type="InterPro" id="IPR013655">
    <property type="entry name" value="PAS_fold_3"/>
</dbReference>
<feature type="domain" description="PAC" evidence="19">
    <location>
        <begin position="791"/>
        <end position="843"/>
    </location>
</feature>
<keyword evidence="4" id="KW-1003">Cell membrane</keyword>
<evidence type="ECO:0000256" key="3">
    <source>
        <dbReference type="ARBA" id="ARBA00012438"/>
    </source>
</evidence>
<gene>
    <name evidence="22" type="ORF">KDW95_12185</name>
</gene>
<evidence type="ECO:0000256" key="15">
    <source>
        <dbReference type="SAM" id="Phobius"/>
    </source>
</evidence>
<evidence type="ECO:0000259" key="17">
    <source>
        <dbReference type="PROSITE" id="PS50110"/>
    </source>
</evidence>
<comment type="catalytic activity">
    <reaction evidence="1">
        <text>ATP + protein L-histidine = ADP + protein N-phospho-L-histidine.</text>
        <dbReference type="EC" id="2.7.13.3"/>
    </reaction>
</comment>
<feature type="domain" description="PAC" evidence="19">
    <location>
        <begin position="634"/>
        <end position="686"/>
    </location>
</feature>
<evidence type="ECO:0000256" key="2">
    <source>
        <dbReference type="ARBA" id="ARBA00004651"/>
    </source>
</evidence>
<dbReference type="CDD" id="cd17546">
    <property type="entry name" value="REC_hyHK_CKI1_RcsC-like"/>
    <property type="match status" value="1"/>
</dbReference>
<feature type="transmembrane region" description="Helical" evidence="15">
    <location>
        <begin position="203"/>
        <end position="224"/>
    </location>
</feature>
<dbReference type="SUPFAM" id="SSF55785">
    <property type="entry name" value="PYP-like sensor domain (PAS domain)"/>
    <property type="match status" value="2"/>
</dbReference>
<dbReference type="InterPro" id="IPR036641">
    <property type="entry name" value="HPT_dom_sf"/>
</dbReference>
<feature type="modified residue" description="4-aspartylphosphate" evidence="13">
    <location>
        <position position="1340"/>
    </location>
</feature>
<feature type="coiled-coil region" evidence="14">
    <location>
        <begin position="667"/>
        <end position="701"/>
    </location>
</feature>
<dbReference type="InterPro" id="IPR005467">
    <property type="entry name" value="His_kinase_dom"/>
</dbReference>
<evidence type="ECO:0000256" key="9">
    <source>
        <dbReference type="ARBA" id="ARBA00022989"/>
    </source>
</evidence>
<dbReference type="NCBIfam" id="TIGR00229">
    <property type="entry name" value="sensory_box"/>
    <property type="match status" value="1"/>
</dbReference>